<evidence type="ECO:0000313" key="3">
    <source>
        <dbReference type="Proteomes" id="UP000234503"/>
    </source>
</evidence>
<dbReference type="InterPro" id="IPR014710">
    <property type="entry name" value="RmlC-like_jellyroll"/>
</dbReference>
<dbReference type="EMBL" id="PJZH01000001">
    <property type="protein sequence ID" value="PLR40329.1"/>
    <property type="molecule type" value="Genomic_DNA"/>
</dbReference>
<dbReference type="RefSeq" id="WP_101821620.1">
    <property type="nucleotide sequence ID" value="NZ_PJZH01000001.1"/>
</dbReference>
<dbReference type="PANTHER" id="PTHR36448">
    <property type="entry name" value="BLR7373 PROTEIN"/>
    <property type="match status" value="1"/>
</dbReference>
<keyword evidence="1" id="KW-0732">Signal</keyword>
<dbReference type="CDD" id="cd02219">
    <property type="entry name" value="cupin_YjlB-like"/>
    <property type="match status" value="1"/>
</dbReference>
<dbReference type="SUPFAM" id="SSF51182">
    <property type="entry name" value="RmlC-like cupins"/>
    <property type="match status" value="1"/>
</dbReference>
<reference evidence="2 3" key="1">
    <citation type="submission" date="2017-12" db="EMBL/GenBank/DDBJ databases">
        <title>Characterization of six clinical isolates of Enterochimera gen. nov., a novel genus of the Yersiniaciae family and the three species Enterochimera arupensis sp. nov., Enterochimera coloradensis sp. nov, and Enterochimera californica sp. nov.</title>
        <authorList>
            <person name="Rossi A."/>
            <person name="Fisher M."/>
        </authorList>
    </citation>
    <scope>NUCLEOTIDE SEQUENCE [LARGE SCALE GENOMIC DNA]</scope>
    <source>
        <strain evidence="3">2016-Iso4</strain>
    </source>
</reference>
<organism evidence="2 3">
    <name type="scientific">Chimaeribacter coloradensis</name>
    <dbReference type="NCBI Taxonomy" id="2060068"/>
    <lineage>
        <taxon>Bacteria</taxon>
        <taxon>Pseudomonadati</taxon>
        <taxon>Pseudomonadota</taxon>
        <taxon>Gammaproteobacteria</taxon>
        <taxon>Enterobacterales</taxon>
        <taxon>Yersiniaceae</taxon>
        <taxon>Chimaeribacter</taxon>
    </lineage>
</organism>
<dbReference type="AlphaFoldDB" id="A0A2N5ECS9"/>
<comment type="caution">
    <text evidence="2">The sequence shown here is derived from an EMBL/GenBank/DDBJ whole genome shotgun (WGS) entry which is preliminary data.</text>
</comment>
<dbReference type="PROSITE" id="PS51318">
    <property type="entry name" value="TAT"/>
    <property type="match status" value="1"/>
</dbReference>
<dbReference type="InterPro" id="IPR011051">
    <property type="entry name" value="RmlC_Cupin_sf"/>
</dbReference>
<keyword evidence="3" id="KW-1185">Reference proteome</keyword>
<evidence type="ECO:0000256" key="1">
    <source>
        <dbReference type="SAM" id="SignalP"/>
    </source>
</evidence>
<dbReference type="Gene3D" id="2.60.120.10">
    <property type="entry name" value="Jelly Rolls"/>
    <property type="match status" value="1"/>
</dbReference>
<dbReference type="InterPro" id="IPR006311">
    <property type="entry name" value="TAT_signal"/>
</dbReference>
<name>A0A2N5ECS9_9GAMM</name>
<evidence type="ECO:0000313" key="2">
    <source>
        <dbReference type="EMBL" id="PLR40329.1"/>
    </source>
</evidence>
<feature type="chain" id="PRO_5014917727" evidence="1">
    <location>
        <begin position="27"/>
        <end position="199"/>
    </location>
</feature>
<feature type="signal peptide" evidence="1">
    <location>
        <begin position="1"/>
        <end position="26"/>
    </location>
</feature>
<proteinExistence type="predicted"/>
<gene>
    <name evidence="2" type="ORF">CYR32_00890</name>
</gene>
<sequence>MPIDRRRFCSALALLAAAPFCPFARAQSREVAMERIALTAPAHGVPNSHYPVMLYHHVIPPDTADNAAYLEHLFMANGWPPQWRYPVYPFTHFHITTHEVVGCYAGAAQLQLGGEQGPIHRVGVGDVLLIPAGVGHKQIAADKDFMLVGAYPSGFSPDLCRDEPEKLAERLKAAHGVPLPKSDPVTGHSEGALKYWAGL</sequence>
<dbReference type="Proteomes" id="UP000234503">
    <property type="component" value="Unassembled WGS sequence"/>
</dbReference>
<dbReference type="OrthoDB" id="9791759at2"/>
<protein>
    <submittedName>
        <fullName evidence="2">Cupin</fullName>
    </submittedName>
</protein>
<dbReference type="PANTHER" id="PTHR36448:SF2">
    <property type="entry name" value="CUPIN TYPE-1 DOMAIN-CONTAINING PROTEIN"/>
    <property type="match status" value="1"/>
</dbReference>
<dbReference type="InterPro" id="IPR047121">
    <property type="entry name" value="YjiB-like"/>
</dbReference>
<accession>A0A2N5ECS9</accession>